<organism evidence="2 3">
    <name type="scientific">Dunaliella salina</name>
    <name type="common">Green alga</name>
    <name type="synonym">Protococcus salinus</name>
    <dbReference type="NCBI Taxonomy" id="3046"/>
    <lineage>
        <taxon>Eukaryota</taxon>
        <taxon>Viridiplantae</taxon>
        <taxon>Chlorophyta</taxon>
        <taxon>core chlorophytes</taxon>
        <taxon>Chlorophyceae</taxon>
        <taxon>CS clade</taxon>
        <taxon>Chlamydomonadales</taxon>
        <taxon>Dunaliellaceae</taxon>
        <taxon>Dunaliella</taxon>
    </lineage>
</organism>
<accession>A0ABQ7H1P0</accession>
<feature type="region of interest" description="Disordered" evidence="1">
    <location>
        <begin position="264"/>
        <end position="322"/>
    </location>
</feature>
<keyword evidence="3" id="KW-1185">Reference proteome</keyword>
<dbReference type="EMBL" id="MU069503">
    <property type="protein sequence ID" value="KAF5840778.1"/>
    <property type="molecule type" value="Genomic_DNA"/>
</dbReference>
<gene>
    <name evidence="2" type="ORF">DUNSADRAFT_15488</name>
</gene>
<dbReference type="Proteomes" id="UP000815325">
    <property type="component" value="Unassembled WGS sequence"/>
</dbReference>
<feature type="compositionally biased region" description="Basic and acidic residues" evidence="1">
    <location>
        <begin position="73"/>
        <end position="85"/>
    </location>
</feature>
<reference evidence="2" key="1">
    <citation type="submission" date="2017-08" db="EMBL/GenBank/DDBJ databases">
        <authorList>
            <person name="Polle J.E."/>
            <person name="Barry K."/>
            <person name="Cushman J."/>
            <person name="Schmutz J."/>
            <person name="Tran D."/>
            <person name="Hathwaick L.T."/>
            <person name="Yim W.C."/>
            <person name="Jenkins J."/>
            <person name="Mckie-Krisberg Z.M."/>
            <person name="Prochnik S."/>
            <person name="Lindquist E."/>
            <person name="Dockter R.B."/>
            <person name="Adam C."/>
            <person name="Molina H."/>
            <person name="Bunkerborg J."/>
            <person name="Jin E."/>
            <person name="Buchheim M."/>
            <person name="Magnuson J."/>
        </authorList>
    </citation>
    <scope>NUCLEOTIDE SEQUENCE</scope>
    <source>
        <strain evidence="2">CCAP 19/18</strain>
    </source>
</reference>
<protein>
    <submittedName>
        <fullName evidence="2">Uncharacterized protein</fullName>
    </submittedName>
</protein>
<sequence length="368" mass="39652">MPSFSDDRGCSPWRYTPPNSSPESFQYAQGTKPYPSSQQALHQPMPLSPRTGGHARQPQPDQQHCSGGHARHPQPDQHPRCDGHVRQPQPDQQQHQEHGQPTSGPESPLMPDLSHGCQSSAPQAGVAASRTPPLPGKASCPVSLPDIHEHPKQGLSPPGFRAEEGPHTPLDEVPHGLGTQIPLESRGSLARFIRMEPLEPVKEDTEPELSPRRELSSAERAALAHAHGLEERRKALAMVAFVRHSTADMQAAAKLAAVHSKAAPHPHALSSSSPISLASVAGPHPDTHHPAPHQQHHPHLGRLNHKNQAHGFTDGPRAFSPPAAEAWRHSKELPGSLYGLSAEFEGAQGTNFADLQWPPQLPVAPYGG</sequence>
<feature type="compositionally biased region" description="Basic and acidic residues" evidence="1">
    <location>
        <begin position="161"/>
        <end position="174"/>
    </location>
</feature>
<evidence type="ECO:0000313" key="2">
    <source>
        <dbReference type="EMBL" id="KAF5840778.1"/>
    </source>
</evidence>
<feature type="compositionally biased region" description="Basic residues" evidence="1">
    <location>
        <begin position="290"/>
        <end position="308"/>
    </location>
</feature>
<feature type="compositionally biased region" description="Polar residues" evidence="1">
    <location>
        <begin position="17"/>
        <end position="41"/>
    </location>
</feature>
<name>A0ABQ7H1P0_DUNSA</name>
<evidence type="ECO:0000313" key="3">
    <source>
        <dbReference type="Proteomes" id="UP000815325"/>
    </source>
</evidence>
<feature type="region of interest" description="Disordered" evidence="1">
    <location>
        <begin position="1"/>
        <end position="178"/>
    </location>
</feature>
<comment type="caution">
    <text evidence="2">The sequence shown here is derived from an EMBL/GenBank/DDBJ whole genome shotgun (WGS) entry which is preliminary data.</text>
</comment>
<evidence type="ECO:0000256" key="1">
    <source>
        <dbReference type="SAM" id="MobiDB-lite"/>
    </source>
</evidence>
<feature type="region of interest" description="Disordered" evidence="1">
    <location>
        <begin position="196"/>
        <end position="215"/>
    </location>
</feature>
<proteinExistence type="predicted"/>
<feature type="compositionally biased region" description="Low complexity" evidence="1">
    <location>
        <begin position="264"/>
        <end position="279"/>
    </location>
</feature>